<evidence type="ECO:0000313" key="3">
    <source>
        <dbReference type="Proteomes" id="UP000278746"/>
    </source>
</evidence>
<evidence type="ECO:0000259" key="1">
    <source>
        <dbReference type="PROSITE" id="PS51186"/>
    </source>
</evidence>
<gene>
    <name evidence="2" type="ORF">EBO34_17810</name>
</gene>
<keyword evidence="2" id="KW-0808">Transferase</keyword>
<dbReference type="PROSITE" id="PS51186">
    <property type="entry name" value="GNAT"/>
    <property type="match status" value="1"/>
</dbReference>
<dbReference type="GO" id="GO:0030649">
    <property type="term" value="P:aminoglycoside antibiotic catabolic process"/>
    <property type="evidence" value="ECO:0007669"/>
    <property type="project" value="TreeGrafter"/>
</dbReference>
<dbReference type="Pfam" id="PF17668">
    <property type="entry name" value="Acetyltransf_17"/>
    <property type="match status" value="1"/>
</dbReference>
<dbReference type="SUPFAM" id="SSF55718">
    <property type="entry name" value="SCP-like"/>
    <property type="match status" value="1"/>
</dbReference>
<dbReference type="SUPFAM" id="SSF55729">
    <property type="entry name" value="Acyl-CoA N-acyltransferases (Nat)"/>
    <property type="match status" value="1"/>
</dbReference>
<dbReference type="InterPro" id="IPR000182">
    <property type="entry name" value="GNAT_dom"/>
</dbReference>
<accession>A0A3M7TPH3</accession>
<proteinExistence type="predicted"/>
<dbReference type="AlphaFoldDB" id="A0A3M7TPH3"/>
<sequence length="401" mass="45713">MNIRKLKEDELDTAIRMSEFAFQYELTEDERTERKKAMNPAETWVIEEEGDIQSKATVLPLNVYIGGKPWSMGGVAGVATWPEHRRSGLVRELLGAALNEMKEKGQTVSFLYPFSIPFYRKFGWELFADQTVITIPRDKLPVRRATKGSVRRVEKNDTIVGPVYDQWAQKFNGPLKRNSTWWERSVFKRRDGELAVYFNEDKEARGYLYYQVKDEVLTVHQIVWLDHEARTGLWTFISNHDSMIKEAVVTLPGDDGTVFLLDDPHVEKKVSSYFMARIVDAKSFLEAYPFVTANEDDGPVFIHLEDSFCEWNNGTYVIKPAAGGGEPVHVTHHHKPEQGASCAHPPKRGLTMTVNTLSALMLNAQPAGVLYDAGLITGRKEEVVRLAGMIPDRKPFFYDFF</sequence>
<reference evidence="2 3" key="1">
    <citation type="submission" date="2018-10" db="EMBL/GenBank/DDBJ databases">
        <title>Bacillus Keqinensis sp. nov., a moderately halophilic bacterium isolated from a saline-alkaline lake.</title>
        <authorList>
            <person name="Wang H."/>
        </authorList>
    </citation>
    <scope>NUCLEOTIDE SEQUENCE [LARGE SCALE GENOMIC DNA]</scope>
    <source>
        <strain evidence="2 3">KQ-3</strain>
    </source>
</reference>
<dbReference type="InterPro" id="IPR016181">
    <property type="entry name" value="Acyl_CoA_acyltransferase"/>
</dbReference>
<dbReference type="GO" id="GO:0034069">
    <property type="term" value="F:aminoglycoside N-acetyltransferase activity"/>
    <property type="evidence" value="ECO:0007669"/>
    <property type="project" value="TreeGrafter"/>
</dbReference>
<name>A0A3M7TPH3_9BACI</name>
<dbReference type="InterPro" id="IPR051554">
    <property type="entry name" value="Acetyltransferase_Eis"/>
</dbReference>
<dbReference type="InterPro" id="IPR041380">
    <property type="entry name" value="Acetyltransf_17"/>
</dbReference>
<dbReference type="Gene3D" id="3.30.1050.10">
    <property type="entry name" value="SCP2 sterol-binding domain"/>
    <property type="match status" value="1"/>
</dbReference>
<dbReference type="Proteomes" id="UP000278746">
    <property type="component" value="Unassembled WGS sequence"/>
</dbReference>
<dbReference type="OrthoDB" id="9768284at2"/>
<keyword evidence="3" id="KW-1185">Reference proteome</keyword>
<protein>
    <submittedName>
        <fullName evidence="2">GNAT family N-acetyltransferase</fullName>
    </submittedName>
</protein>
<dbReference type="RefSeq" id="WP_122901096.1">
    <property type="nucleotide sequence ID" value="NZ_RHIB01000003.1"/>
</dbReference>
<dbReference type="EMBL" id="RHIB01000003">
    <property type="protein sequence ID" value="RNA67046.1"/>
    <property type="molecule type" value="Genomic_DNA"/>
</dbReference>
<dbReference type="CDD" id="cd04301">
    <property type="entry name" value="NAT_SF"/>
    <property type="match status" value="1"/>
</dbReference>
<comment type="caution">
    <text evidence="2">The sequence shown here is derived from an EMBL/GenBank/DDBJ whole genome shotgun (WGS) entry which is preliminary data.</text>
</comment>
<dbReference type="PANTHER" id="PTHR37817:SF1">
    <property type="entry name" value="N-ACETYLTRANSFERASE EIS"/>
    <property type="match status" value="1"/>
</dbReference>
<dbReference type="InterPro" id="IPR025559">
    <property type="entry name" value="Eis_dom"/>
</dbReference>
<dbReference type="Gene3D" id="3.40.630.30">
    <property type="match status" value="2"/>
</dbReference>
<dbReference type="InterPro" id="IPR036527">
    <property type="entry name" value="SCP2_sterol-bd_dom_sf"/>
</dbReference>
<organism evidence="2 3">
    <name type="scientific">Alteribacter keqinensis</name>
    <dbReference type="NCBI Taxonomy" id="2483800"/>
    <lineage>
        <taxon>Bacteria</taxon>
        <taxon>Bacillati</taxon>
        <taxon>Bacillota</taxon>
        <taxon>Bacilli</taxon>
        <taxon>Bacillales</taxon>
        <taxon>Bacillaceae</taxon>
        <taxon>Alteribacter</taxon>
    </lineage>
</organism>
<evidence type="ECO:0000313" key="2">
    <source>
        <dbReference type="EMBL" id="RNA67046.1"/>
    </source>
</evidence>
<dbReference type="Pfam" id="PF13530">
    <property type="entry name" value="SCP2_2"/>
    <property type="match status" value="1"/>
</dbReference>
<dbReference type="Pfam" id="PF13527">
    <property type="entry name" value="Acetyltransf_9"/>
    <property type="match status" value="1"/>
</dbReference>
<feature type="domain" description="N-acetyltransferase" evidence="1">
    <location>
        <begin position="1"/>
        <end position="141"/>
    </location>
</feature>
<dbReference type="PANTHER" id="PTHR37817">
    <property type="entry name" value="N-ACETYLTRANSFERASE EIS"/>
    <property type="match status" value="1"/>
</dbReference>